<evidence type="ECO:0000256" key="1">
    <source>
        <dbReference type="ARBA" id="ARBA00004752"/>
    </source>
</evidence>
<dbReference type="AlphaFoldDB" id="A0A2N4UEZ0"/>
<feature type="active site" description="Nucleophile" evidence="7">
    <location>
        <position position="453"/>
    </location>
</feature>
<evidence type="ECO:0000313" key="10">
    <source>
        <dbReference type="Proteomes" id="UP000234328"/>
    </source>
</evidence>
<evidence type="ECO:0000256" key="7">
    <source>
        <dbReference type="PROSITE-ProRule" id="PRU01373"/>
    </source>
</evidence>
<dbReference type="EMBL" id="PDNV01000007">
    <property type="protein sequence ID" value="PLC53581.1"/>
    <property type="molecule type" value="Genomic_DNA"/>
</dbReference>
<dbReference type="GO" id="GO:0009252">
    <property type="term" value="P:peptidoglycan biosynthetic process"/>
    <property type="evidence" value="ECO:0007669"/>
    <property type="project" value="UniProtKB-UniPathway"/>
</dbReference>
<dbReference type="UniPathway" id="UPA00219"/>
<dbReference type="InterPro" id="IPR045380">
    <property type="entry name" value="LD_TPept_scaffold_dom"/>
</dbReference>
<protein>
    <submittedName>
        <fullName evidence="9">Murein L,D-transpeptidase</fullName>
    </submittedName>
</protein>
<dbReference type="Pfam" id="PF20142">
    <property type="entry name" value="Scaffold"/>
    <property type="match status" value="1"/>
</dbReference>
<dbReference type="Pfam" id="PF01471">
    <property type="entry name" value="PG_binding_1"/>
    <property type="match status" value="1"/>
</dbReference>
<dbReference type="InterPro" id="IPR052905">
    <property type="entry name" value="LD-transpeptidase_YkuD-like"/>
</dbReference>
<evidence type="ECO:0000256" key="4">
    <source>
        <dbReference type="ARBA" id="ARBA00022960"/>
    </source>
</evidence>
<reference evidence="9 10" key="1">
    <citation type="submission" date="2017-10" db="EMBL/GenBank/DDBJ databases">
        <title>Two draft genome sequences of Pusillimonas sp. strains isolated from a nitrate- and radionuclide-contaminated groundwater in Russia.</title>
        <authorList>
            <person name="Grouzdev D.S."/>
            <person name="Tourova T.P."/>
            <person name="Goeva M.A."/>
            <person name="Babich T.L."/>
            <person name="Sokolova D.S."/>
            <person name="Abdullin R."/>
            <person name="Poltaraus A.B."/>
            <person name="Toshchakov S.V."/>
            <person name="Nazina T.N."/>
        </authorList>
    </citation>
    <scope>NUCLEOTIDE SEQUENCE [LARGE SCALE GENOMIC DNA]</scope>
    <source>
        <strain evidence="9 10">JR1/69-2-13</strain>
    </source>
</reference>
<keyword evidence="6 7" id="KW-0961">Cell wall biogenesis/degradation</keyword>
<dbReference type="Proteomes" id="UP000234328">
    <property type="component" value="Unassembled WGS sequence"/>
</dbReference>
<dbReference type="GO" id="GO:0016740">
    <property type="term" value="F:transferase activity"/>
    <property type="evidence" value="ECO:0007669"/>
    <property type="project" value="UniProtKB-KW"/>
</dbReference>
<dbReference type="InterPro" id="IPR036366">
    <property type="entry name" value="PGBDSf"/>
</dbReference>
<evidence type="ECO:0000256" key="5">
    <source>
        <dbReference type="ARBA" id="ARBA00022984"/>
    </source>
</evidence>
<dbReference type="PROSITE" id="PS52029">
    <property type="entry name" value="LD_TPASE"/>
    <property type="match status" value="1"/>
</dbReference>
<evidence type="ECO:0000256" key="2">
    <source>
        <dbReference type="ARBA" id="ARBA00005992"/>
    </source>
</evidence>
<dbReference type="PANTHER" id="PTHR41533">
    <property type="entry name" value="L,D-TRANSPEPTIDASE HI_1667-RELATED"/>
    <property type="match status" value="1"/>
</dbReference>
<dbReference type="InterPro" id="IPR005490">
    <property type="entry name" value="LD_TPept_cat_dom"/>
</dbReference>
<dbReference type="Pfam" id="PF03734">
    <property type="entry name" value="YkuD"/>
    <property type="match status" value="1"/>
</dbReference>
<evidence type="ECO:0000259" key="8">
    <source>
        <dbReference type="PROSITE" id="PS52029"/>
    </source>
</evidence>
<organism evidence="9 10">
    <name type="scientific">Pollutimonas nitritireducens</name>
    <dbReference type="NCBI Taxonomy" id="2045209"/>
    <lineage>
        <taxon>Bacteria</taxon>
        <taxon>Pseudomonadati</taxon>
        <taxon>Pseudomonadota</taxon>
        <taxon>Betaproteobacteria</taxon>
        <taxon>Burkholderiales</taxon>
        <taxon>Alcaligenaceae</taxon>
        <taxon>Pollutimonas</taxon>
    </lineage>
</organism>
<dbReference type="GO" id="GO:0071555">
    <property type="term" value="P:cell wall organization"/>
    <property type="evidence" value="ECO:0007669"/>
    <property type="project" value="UniProtKB-UniRule"/>
</dbReference>
<dbReference type="Gene3D" id="2.40.440.10">
    <property type="entry name" value="L,D-transpeptidase catalytic domain-like"/>
    <property type="match status" value="1"/>
</dbReference>
<dbReference type="CDD" id="cd16913">
    <property type="entry name" value="YkuD_like"/>
    <property type="match status" value="1"/>
</dbReference>
<feature type="domain" description="L,D-TPase catalytic" evidence="8">
    <location>
        <begin position="298"/>
        <end position="479"/>
    </location>
</feature>
<gene>
    <name evidence="9" type="ORF">CR155_12200</name>
</gene>
<dbReference type="GO" id="GO:0008360">
    <property type="term" value="P:regulation of cell shape"/>
    <property type="evidence" value="ECO:0007669"/>
    <property type="project" value="UniProtKB-UniRule"/>
</dbReference>
<dbReference type="SUPFAM" id="SSF47090">
    <property type="entry name" value="PGBD-like"/>
    <property type="match status" value="1"/>
</dbReference>
<keyword evidence="3" id="KW-0808">Transferase</keyword>
<dbReference type="InterPro" id="IPR002477">
    <property type="entry name" value="Peptidoglycan-bd-like"/>
</dbReference>
<comment type="pathway">
    <text evidence="1 7">Cell wall biogenesis; peptidoglycan biosynthesis.</text>
</comment>
<sequence length="537" mass="60011">MLALFTFSTGAQTPSGIPGTNAAAVEAPGIIPGVNVTNPDLFQDAQLQEALVPSWFQRGRPGADAVLALNTLADAETHGLNPQDYHVAELSRAFEQAANDHVEPAMAARLDDQLTEALGRYLRDLHQGRLNPEILQHRFKAPPLSTFDPRSIIAEARTAGRLAQALNDAAPEVPMYESLRATMNAYRAMGLPPAWQRDLPAPPARSLKPGEEYTGLATLAARLIALSDLPPSTIVPTRYEGELVDAVRRFQIRHGLDGDGVIGPTTLTELNVTPPQRVRQMALTLERLRWTPLLYGPRMIVVNVPEFVLRAYETQGNRVRLDLEMRVIVGRALDTRTPIFLEDMRFIEFSPYWNVPRSIARSETLPRLRRDPSYFTQQGFEFVAQDGKTVHSLSSAAIDAVQRGEWRIRQRPGPRNALGDIKFIFPNDQNIYLHHTPAPQLFSRVRRDFSHGCIRIESPVQLALFVLHGNPEWTEIRIDEAMKAGKSRTIKLEQPIPVLIAYSTAVVKNGGKVHFYPDIYKQDARLEQALRDVGRAH</sequence>
<keyword evidence="10" id="KW-1185">Reference proteome</keyword>
<dbReference type="SUPFAM" id="SSF141523">
    <property type="entry name" value="L,D-transpeptidase catalytic domain-like"/>
    <property type="match status" value="1"/>
</dbReference>
<evidence type="ECO:0000256" key="6">
    <source>
        <dbReference type="ARBA" id="ARBA00023316"/>
    </source>
</evidence>
<keyword evidence="4 7" id="KW-0133">Cell shape</keyword>
<dbReference type="OrthoDB" id="9778545at2"/>
<dbReference type="InterPro" id="IPR038063">
    <property type="entry name" value="Transpep_catalytic_dom"/>
</dbReference>
<proteinExistence type="inferred from homology"/>
<dbReference type="PANTHER" id="PTHR41533:SF2">
    <property type="entry name" value="BLR7131 PROTEIN"/>
    <property type="match status" value="1"/>
</dbReference>
<keyword evidence="5 7" id="KW-0573">Peptidoglycan synthesis</keyword>
<accession>A0A2N4UEZ0</accession>
<feature type="active site" description="Proton donor/acceptor" evidence="7">
    <location>
        <position position="434"/>
    </location>
</feature>
<name>A0A2N4UEZ0_9BURK</name>
<dbReference type="Gene3D" id="1.10.101.10">
    <property type="entry name" value="PGBD-like superfamily/PGBD"/>
    <property type="match status" value="1"/>
</dbReference>
<comment type="similarity">
    <text evidence="2">Belongs to the YkuD family.</text>
</comment>
<dbReference type="InterPro" id="IPR036365">
    <property type="entry name" value="PGBD-like_sf"/>
</dbReference>
<evidence type="ECO:0000313" key="9">
    <source>
        <dbReference type="EMBL" id="PLC53581.1"/>
    </source>
</evidence>
<comment type="caution">
    <text evidence="9">The sequence shown here is derived from an EMBL/GenBank/DDBJ whole genome shotgun (WGS) entry which is preliminary data.</text>
</comment>
<evidence type="ECO:0000256" key="3">
    <source>
        <dbReference type="ARBA" id="ARBA00022679"/>
    </source>
</evidence>
<dbReference type="GO" id="GO:0004180">
    <property type="term" value="F:carboxypeptidase activity"/>
    <property type="evidence" value="ECO:0007669"/>
    <property type="project" value="UniProtKB-ARBA"/>
</dbReference>